<dbReference type="InterPro" id="IPR043519">
    <property type="entry name" value="NT_sf"/>
</dbReference>
<dbReference type="Pfam" id="PF13735">
    <property type="entry name" value="tRNA_NucTran2_2"/>
    <property type="match status" value="1"/>
</dbReference>
<feature type="domain" description="Poly A polymerase head" evidence="11">
    <location>
        <begin position="31"/>
        <end position="174"/>
    </location>
</feature>
<keyword evidence="3" id="KW-0819">tRNA processing</keyword>
<evidence type="ECO:0000256" key="2">
    <source>
        <dbReference type="ARBA" id="ARBA00022679"/>
    </source>
</evidence>
<evidence type="ECO:0000256" key="3">
    <source>
        <dbReference type="ARBA" id="ARBA00022694"/>
    </source>
</evidence>
<dbReference type="PANTHER" id="PTHR46173">
    <property type="entry name" value="CCA TRNA NUCLEOTIDYLTRANSFERASE 1, MITOCHONDRIAL"/>
    <property type="match status" value="1"/>
</dbReference>
<evidence type="ECO:0000313" key="16">
    <source>
        <dbReference type="Proteomes" id="UP000808388"/>
    </source>
</evidence>
<keyword evidence="7" id="KW-0460">Magnesium</keyword>
<dbReference type="InterPro" id="IPR032828">
    <property type="entry name" value="PolyA_RNA-bd"/>
</dbReference>
<comment type="caution">
    <text evidence="15">The sequence shown here is derived from an EMBL/GenBank/DDBJ whole genome shotgun (WGS) entry which is preliminary data.</text>
</comment>
<dbReference type="InterPro" id="IPR032810">
    <property type="entry name" value="CCA-adding_enz_C"/>
</dbReference>
<dbReference type="CDD" id="cd00077">
    <property type="entry name" value="HDc"/>
    <property type="match status" value="1"/>
</dbReference>
<keyword evidence="2 9" id="KW-0808">Transferase</keyword>
<comment type="cofactor">
    <cofactor evidence="1">
        <name>Mg(2+)</name>
        <dbReference type="ChEBI" id="CHEBI:18420"/>
    </cofactor>
</comment>
<reference evidence="15" key="1">
    <citation type="submission" date="2020-07" db="EMBL/GenBank/DDBJ databases">
        <title>Huge and variable diversity of episymbiotic CPR bacteria and DPANN archaea in groundwater ecosystems.</title>
        <authorList>
            <person name="He C.Y."/>
            <person name="Keren R."/>
            <person name="Whittaker M."/>
            <person name="Farag I.F."/>
            <person name="Doudna J."/>
            <person name="Cate J.H.D."/>
            <person name="Banfield J.F."/>
        </authorList>
    </citation>
    <scope>NUCLEOTIDE SEQUENCE</scope>
    <source>
        <strain evidence="15">NC_groundwater_972_Pr1_S-0.2um_49_27</strain>
    </source>
</reference>
<keyword evidence="8 9" id="KW-0694">RNA-binding</keyword>
<dbReference type="InterPro" id="IPR002646">
    <property type="entry name" value="PolA_pol_head_dom"/>
</dbReference>
<accession>A0A9D6QRW5</accession>
<dbReference type="AlphaFoldDB" id="A0A9D6QRW5"/>
<dbReference type="Pfam" id="PF01743">
    <property type="entry name" value="PolyA_pol"/>
    <property type="match status" value="1"/>
</dbReference>
<evidence type="ECO:0000259" key="11">
    <source>
        <dbReference type="Pfam" id="PF01743"/>
    </source>
</evidence>
<evidence type="ECO:0000259" key="14">
    <source>
        <dbReference type="Pfam" id="PF13735"/>
    </source>
</evidence>
<dbReference type="Proteomes" id="UP000808388">
    <property type="component" value="Unassembled WGS sequence"/>
</dbReference>
<keyword evidence="4" id="KW-0548">Nucleotidyltransferase</keyword>
<gene>
    <name evidence="15" type="ORF">HY220_01590</name>
</gene>
<protein>
    <submittedName>
        <fullName evidence="15">CCA tRNA nucleotidyltransferase</fullName>
    </submittedName>
</protein>
<evidence type="ECO:0000256" key="4">
    <source>
        <dbReference type="ARBA" id="ARBA00022695"/>
    </source>
</evidence>
<keyword evidence="5" id="KW-0479">Metal-binding</keyword>
<feature type="domain" description="tRNA nucleotidyltransferase/poly(A) polymerase RNA and SrmB- binding" evidence="13">
    <location>
        <begin position="201"/>
        <end position="262"/>
    </location>
</feature>
<proteinExistence type="inferred from homology"/>
<dbReference type="InterPro" id="IPR006674">
    <property type="entry name" value="HD_domain"/>
</dbReference>
<dbReference type="CDD" id="cd05398">
    <property type="entry name" value="NT_ClassII-CCAase"/>
    <property type="match status" value="1"/>
</dbReference>
<dbReference type="GO" id="GO:0000166">
    <property type="term" value="F:nucleotide binding"/>
    <property type="evidence" value="ECO:0007669"/>
    <property type="project" value="UniProtKB-KW"/>
</dbReference>
<keyword evidence="6" id="KW-0547">Nucleotide-binding</keyword>
<dbReference type="GO" id="GO:0016779">
    <property type="term" value="F:nucleotidyltransferase activity"/>
    <property type="evidence" value="ECO:0007669"/>
    <property type="project" value="UniProtKB-KW"/>
</dbReference>
<dbReference type="GO" id="GO:0008033">
    <property type="term" value="P:tRNA processing"/>
    <property type="evidence" value="ECO:0007669"/>
    <property type="project" value="UniProtKB-KW"/>
</dbReference>
<dbReference type="Gene3D" id="1.10.246.80">
    <property type="match status" value="1"/>
</dbReference>
<feature type="domain" description="CCA-adding enzyme C-terminal" evidence="14">
    <location>
        <begin position="424"/>
        <end position="472"/>
    </location>
</feature>
<evidence type="ECO:0000259" key="13">
    <source>
        <dbReference type="Pfam" id="PF12627"/>
    </source>
</evidence>
<dbReference type="SUPFAM" id="SSF81891">
    <property type="entry name" value="Poly A polymerase C-terminal region-like"/>
    <property type="match status" value="1"/>
</dbReference>
<evidence type="ECO:0000256" key="9">
    <source>
        <dbReference type="RuleBase" id="RU003953"/>
    </source>
</evidence>
<evidence type="ECO:0000256" key="10">
    <source>
        <dbReference type="SAM" id="Coils"/>
    </source>
</evidence>
<dbReference type="GO" id="GO:0000049">
    <property type="term" value="F:tRNA binding"/>
    <property type="evidence" value="ECO:0007669"/>
    <property type="project" value="TreeGrafter"/>
</dbReference>
<dbReference type="PANTHER" id="PTHR46173:SF1">
    <property type="entry name" value="CCA TRNA NUCLEOTIDYLTRANSFERASE 1, MITOCHONDRIAL"/>
    <property type="match status" value="1"/>
</dbReference>
<dbReference type="Pfam" id="PF12627">
    <property type="entry name" value="PolyA_pol_RNAbd"/>
    <property type="match status" value="1"/>
</dbReference>
<dbReference type="EMBL" id="JACQCQ010000006">
    <property type="protein sequence ID" value="MBI3627429.1"/>
    <property type="molecule type" value="Genomic_DNA"/>
</dbReference>
<name>A0A9D6QRW5_9BACT</name>
<evidence type="ECO:0000259" key="12">
    <source>
        <dbReference type="Pfam" id="PF01966"/>
    </source>
</evidence>
<evidence type="ECO:0000256" key="8">
    <source>
        <dbReference type="ARBA" id="ARBA00022884"/>
    </source>
</evidence>
<organism evidence="15 16">
    <name type="scientific">Candidatus Sungiibacteriota bacterium</name>
    <dbReference type="NCBI Taxonomy" id="2750080"/>
    <lineage>
        <taxon>Bacteria</taxon>
        <taxon>Candidatus Sungiibacteriota</taxon>
    </lineage>
</organism>
<dbReference type="SUPFAM" id="SSF81301">
    <property type="entry name" value="Nucleotidyltransferase"/>
    <property type="match status" value="1"/>
</dbReference>
<evidence type="ECO:0000256" key="7">
    <source>
        <dbReference type="ARBA" id="ARBA00022842"/>
    </source>
</evidence>
<dbReference type="Gene3D" id="1.10.3090.10">
    <property type="entry name" value="cca-adding enzyme, domain 2"/>
    <property type="match status" value="1"/>
</dbReference>
<evidence type="ECO:0000256" key="6">
    <source>
        <dbReference type="ARBA" id="ARBA00022741"/>
    </source>
</evidence>
<comment type="similarity">
    <text evidence="9">Belongs to the tRNA nucleotidyltransferase/poly(A) polymerase family.</text>
</comment>
<dbReference type="InterPro" id="IPR050264">
    <property type="entry name" value="Bact_CCA-adding_enz_type3_sf"/>
</dbReference>
<keyword evidence="10" id="KW-0175">Coiled coil</keyword>
<dbReference type="Gene3D" id="3.30.460.10">
    <property type="entry name" value="Beta Polymerase, domain 2"/>
    <property type="match status" value="1"/>
</dbReference>
<evidence type="ECO:0000313" key="15">
    <source>
        <dbReference type="EMBL" id="MBI3627429.1"/>
    </source>
</evidence>
<dbReference type="GO" id="GO:0046872">
    <property type="term" value="F:metal ion binding"/>
    <property type="evidence" value="ECO:0007669"/>
    <property type="project" value="UniProtKB-KW"/>
</dbReference>
<dbReference type="Pfam" id="PF01966">
    <property type="entry name" value="HD"/>
    <property type="match status" value="1"/>
</dbReference>
<sequence length="514" mass="58273">MKSHNKENKNFVIPKEVSAVLRTLQENDFEAYIVGGSVRDLLIGKTPGDWDVTTNASPEEIVKLFPDSFYANKFFTVTVKTKSDDPRLAEIEVTTYRSEAGYTDQRHPDAVRPAKSLEEDLSRRDFTINAIALEVRSEKLEVGSKSNLKPPTPNLYHVIDPFGGMNDLEAKIVRTVGDAKERFSEDALRMLRAVRIATELDFTIEEKTSSAIKEHAGWLRAIAKERIRDELLKMFASPNSAQGIQALHDLGLLSTIMPELEEGLGVGQNKHHVYTVWEHNVFALQWADKEKYSVPVKISALLHDVAKPRCKRGEGPDSTFYQHDVVGAKMATNMLETLHFPREEIITIAKLIRWHLFKYDPDEGITDSAIRRLIRNVGAENIADLVLLRICDRMGSGVPKAVPYRLRHFKFRVEKILREEEAPSPKMLKVNGEDVMEILGIEPGPQVGFMLAALLEEVIDDPTKNSKDILVSRVRELGQFSIDELKKLAESAESKVELIEDEREQEIKNKYYVQ</sequence>
<evidence type="ECO:0000256" key="1">
    <source>
        <dbReference type="ARBA" id="ARBA00001946"/>
    </source>
</evidence>
<dbReference type="InterPro" id="IPR003607">
    <property type="entry name" value="HD/PDEase_dom"/>
</dbReference>
<feature type="coiled-coil region" evidence="10">
    <location>
        <begin position="482"/>
        <end position="509"/>
    </location>
</feature>
<feature type="domain" description="HD" evidence="12">
    <location>
        <begin position="296"/>
        <end position="392"/>
    </location>
</feature>
<evidence type="ECO:0000256" key="5">
    <source>
        <dbReference type="ARBA" id="ARBA00022723"/>
    </source>
</evidence>